<evidence type="ECO:0000313" key="6">
    <source>
        <dbReference type="Proteomes" id="UP000477680"/>
    </source>
</evidence>
<protein>
    <submittedName>
        <fullName evidence="5">AraC family transcriptional regulator</fullName>
    </submittedName>
</protein>
<dbReference type="KEGG" id="kim:G3T16_16475"/>
<name>A0A6C0U3S3_9GAMM</name>
<dbReference type="GO" id="GO:0005829">
    <property type="term" value="C:cytosol"/>
    <property type="evidence" value="ECO:0007669"/>
    <property type="project" value="TreeGrafter"/>
</dbReference>
<dbReference type="Pfam" id="PF12833">
    <property type="entry name" value="HTH_18"/>
    <property type="match status" value="1"/>
</dbReference>
<organism evidence="5 6">
    <name type="scientific">Kineobactrum salinum</name>
    <dbReference type="NCBI Taxonomy" id="2708301"/>
    <lineage>
        <taxon>Bacteria</taxon>
        <taxon>Pseudomonadati</taxon>
        <taxon>Pseudomonadota</taxon>
        <taxon>Gammaproteobacteria</taxon>
        <taxon>Cellvibrionales</taxon>
        <taxon>Halieaceae</taxon>
        <taxon>Kineobactrum</taxon>
    </lineage>
</organism>
<dbReference type="AlphaFoldDB" id="A0A6C0U3S3"/>
<dbReference type="SMART" id="SM00342">
    <property type="entry name" value="HTH_ARAC"/>
    <property type="match status" value="1"/>
</dbReference>
<dbReference type="SUPFAM" id="SSF46689">
    <property type="entry name" value="Homeodomain-like"/>
    <property type="match status" value="1"/>
</dbReference>
<dbReference type="Proteomes" id="UP000477680">
    <property type="component" value="Chromosome"/>
</dbReference>
<dbReference type="InterPro" id="IPR032687">
    <property type="entry name" value="AraC-type_N"/>
</dbReference>
<keyword evidence="2" id="KW-0238">DNA-binding</keyword>
<dbReference type="InterPro" id="IPR018060">
    <property type="entry name" value="HTH_AraC"/>
</dbReference>
<keyword evidence="3" id="KW-0804">Transcription</keyword>
<gene>
    <name evidence="5" type="ORF">G3T16_16475</name>
</gene>
<evidence type="ECO:0000313" key="5">
    <source>
        <dbReference type="EMBL" id="QIB66751.1"/>
    </source>
</evidence>
<evidence type="ECO:0000256" key="3">
    <source>
        <dbReference type="ARBA" id="ARBA00023163"/>
    </source>
</evidence>
<evidence type="ECO:0000256" key="2">
    <source>
        <dbReference type="ARBA" id="ARBA00023125"/>
    </source>
</evidence>
<feature type="domain" description="HTH araC/xylS-type" evidence="4">
    <location>
        <begin position="234"/>
        <end position="331"/>
    </location>
</feature>
<accession>A0A6C0U3S3</accession>
<dbReference type="Pfam" id="PF12625">
    <property type="entry name" value="Arabinose_bd"/>
    <property type="match status" value="1"/>
</dbReference>
<dbReference type="Gene3D" id="1.10.10.60">
    <property type="entry name" value="Homeodomain-like"/>
    <property type="match status" value="1"/>
</dbReference>
<dbReference type="GO" id="GO:0000976">
    <property type="term" value="F:transcription cis-regulatory region binding"/>
    <property type="evidence" value="ECO:0007669"/>
    <property type="project" value="TreeGrafter"/>
</dbReference>
<proteinExistence type="predicted"/>
<dbReference type="PANTHER" id="PTHR47894:SF1">
    <property type="entry name" value="HTH-TYPE TRANSCRIPTIONAL REGULATOR VQSM"/>
    <property type="match status" value="1"/>
</dbReference>
<dbReference type="InterPro" id="IPR009057">
    <property type="entry name" value="Homeodomain-like_sf"/>
</dbReference>
<dbReference type="PRINTS" id="PR00032">
    <property type="entry name" value="HTHARAC"/>
</dbReference>
<evidence type="ECO:0000256" key="1">
    <source>
        <dbReference type="ARBA" id="ARBA00023015"/>
    </source>
</evidence>
<dbReference type="InterPro" id="IPR020449">
    <property type="entry name" value="Tscrpt_reg_AraC-type_HTH"/>
</dbReference>
<dbReference type="PANTHER" id="PTHR47894">
    <property type="entry name" value="HTH-TYPE TRANSCRIPTIONAL REGULATOR GADX"/>
    <property type="match status" value="1"/>
</dbReference>
<dbReference type="EMBL" id="CP048711">
    <property type="protein sequence ID" value="QIB66751.1"/>
    <property type="molecule type" value="Genomic_DNA"/>
</dbReference>
<sequence>MRERSISVYFARAVLRNAVAIGLDPMQLLRKNRISPRLLLEDNARISIERFADLQVSTMLAMGDESLGYNTRRLPIGSWSMMCHAVIGSETLGQALSRYCRFFQLFDASPVPCLHENGDEISVRLQYAGLERIEPYPTELMLFNVHRFASWLVQEHLPMQVVRLAYPAAAKPDDYRHMFVANPVEFEAPHCELVFARTLMDRIIQQNEQSLRHYLRHPVLMMLTQDFSRNSWTARVRDLVRRRLHEMPELATVAQSLQIHPQTLRRRLAAEGTTFKEIKNQMRRDTALHYLGKHGLSIEEIAYRAGFSESSAFIRAFKGWTGVTPYAYRKGL</sequence>
<keyword evidence="1" id="KW-0805">Transcription regulation</keyword>
<evidence type="ECO:0000259" key="4">
    <source>
        <dbReference type="PROSITE" id="PS01124"/>
    </source>
</evidence>
<dbReference type="GO" id="GO:0003700">
    <property type="term" value="F:DNA-binding transcription factor activity"/>
    <property type="evidence" value="ECO:0007669"/>
    <property type="project" value="InterPro"/>
</dbReference>
<dbReference type="PROSITE" id="PS01124">
    <property type="entry name" value="HTH_ARAC_FAMILY_2"/>
    <property type="match status" value="1"/>
</dbReference>
<reference evidence="5 6" key="1">
    <citation type="submission" date="2020-02" db="EMBL/GenBank/DDBJ databases">
        <title>Genome sequencing for Kineobactrum sp. M2.</title>
        <authorList>
            <person name="Park S.-J."/>
        </authorList>
    </citation>
    <scope>NUCLEOTIDE SEQUENCE [LARGE SCALE GENOMIC DNA]</scope>
    <source>
        <strain evidence="5 6">M2</strain>
    </source>
</reference>
<dbReference type="RefSeq" id="WP_163496185.1">
    <property type="nucleotide sequence ID" value="NZ_CP048711.1"/>
</dbReference>
<keyword evidence="6" id="KW-1185">Reference proteome</keyword>